<dbReference type="GO" id="GO:0015297">
    <property type="term" value="F:antiporter activity"/>
    <property type="evidence" value="ECO:0007669"/>
    <property type="project" value="InterPro"/>
</dbReference>
<comment type="caution">
    <text evidence="7">The sequence shown here is derived from an EMBL/GenBank/DDBJ whole genome shotgun (WGS) entry which is preliminary data.</text>
</comment>
<dbReference type="Pfam" id="PF01554">
    <property type="entry name" value="MatE"/>
    <property type="match status" value="2"/>
</dbReference>
<evidence type="ECO:0000256" key="1">
    <source>
        <dbReference type="ARBA" id="ARBA00004141"/>
    </source>
</evidence>
<feature type="transmembrane region" description="Helical" evidence="6">
    <location>
        <begin position="254"/>
        <end position="273"/>
    </location>
</feature>
<keyword evidence="5 6" id="KW-0472">Membrane</keyword>
<feature type="transmembrane region" description="Helical" evidence="6">
    <location>
        <begin position="48"/>
        <end position="67"/>
    </location>
</feature>
<evidence type="ECO:0000256" key="4">
    <source>
        <dbReference type="ARBA" id="ARBA00022989"/>
    </source>
</evidence>
<feature type="transmembrane region" description="Helical" evidence="6">
    <location>
        <begin position="138"/>
        <end position="161"/>
    </location>
</feature>
<dbReference type="GO" id="GO:0042910">
    <property type="term" value="F:xenobiotic transmembrane transporter activity"/>
    <property type="evidence" value="ECO:0007669"/>
    <property type="project" value="InterPro"/>
</dbReference>
<evidence type="ECO:0000256" key="6">
    <source>
        <dbReference type="SAM" id="Phobius"/>
    </source>
</evidence>
<dbReference type="EMBL" id="JADILX010000125">
    <property type="protein sequence ID" value="MBO8486404.1"/>
    <property type="molecule type" value="Genomic_DNA"/>
</dbReference>
<evidence type="ECO:0000256" key="2">
    <source>
        <dbReference type="ARBA" id="ARBA00010199"/>
    </source>
</evidence>
<dbReference type="PANTHER" id="PTHR42893">
    <property type="entry name" value="PROTEIN DETOXIFICATION 44, CHLOROPLASTIC-RELATED"/>
    <property type="match status" value="1"/>
</dbReference>
<dbReference type="AlphaFoldDB" id="A0A9D9J8B9"/>
<accession>A0A9D9J8B9</accession>
<dbReference type="PANTHER" id="PTHR42893:SF46">
    <property type="entry name" value="PROTEIN DETOXIFICATION 44, CHLOROPLASTIC"/>
    <property type="match status" value="1"/>
</dbReference>
<feature type="transmembrane region" description="Helical" evidence="6">
    <location>
        <begin position="400"/>
        <end position="422"/>
    </location>
</feature>
<feature type="transmembrane region" description="Helical" evidence="6">
    <location>
        <begin position="285"/>
        <end position="307"/>
    </location>
</feature>
<feature type="transmembrane region" description="Helical" evidence="6">
    <location>
        <begin position="12"/>
        <end position="36"/>
    </location>
</feature>
<reference evidence="7" key="2">
    <citation type="journal article" date="2021" name="PeerJ">
        <title>Extensive microbial diversity within the chicken gut microbiome revealed by metagenomics and culture.</title>
        <authorList>
            <person name="Gilroy R."/>
            <person name="Ravi A."/>
            <person name="Getino M."/>
            <person name="Pursley I."/>
            <person name="Horton D.L."/>
            <person name="Alikhan N.F."/>
            <person name="Baker D."/>
            <person name="Gharbi K."/>
            <person name="Hall N."/>
            <person name="Watson M."/>
            <person name="Adriaenssens E.M."/>
            <person name="Foster-Nyarko E."/>
            <person name="Jarju S."/>
            <person name="Secka A."/>
            <person name="Antonio M."/>
            <person name="Oren A."/>
            <person name="Chaudhuri R.R."/>
            <person name="La Ragione R."/>
            <person name="Hildebrand F."/>
            <person name="Pallen M.J."/>
        </authorList>
    </citation>
    <scope>NUCLEOTIDE SEQUENCE</scope>
    <source>
        <strain evidence="7">B2-16538</strain>
    </source>
</reference>
<feature type="transmembrane region" description="Helical" evidence="6">
    <location>
        <begin position="327"/>
        <end position="346"/>
    </location>
</feature>
<dbReference type="Proteomes" id="UP000823750">
    <property type="component" value="Unassembled WGS sequence"/>
</dbReference>
<dbReference type="GO" id="GO:0005886">
    <property type="term" value="C:plasma membrane"/>
    <property type="evidence" value="ECO:0007669"/>
    <property type="project" value="TreeGrafter"/>
</dbReference>
<organism evidence="7 8">
    <name type="scientific">Candidatus Cryptobacteroides excrementavium</name>
    <dbReference type="NCBI Taxonomy" id="2840759"/>
    <lineage>
        <taxon>Bacteria</taxon>
        <taxon>Pseudomonadati</taxon>
        <taxon>Bacteroidota</taxon>
        <taxon>Bacteroidia</taxon>
        <taxon>Bacteroidales</taxon>
        <taxon>Candidatus Cryptobacteroides</taxon>
    </lineage>
</organism>
<name>A0A9D9J8B9_9BACT</name>
<dbReference type="InterPro" id="IPR044644">
    <property type="entry name" value="DinF-like"/>
</dbReference>
<proteinExistence type="inferred from homology"/>
<dbReference type="NCBIfam" id="TIGR00797">
    <property type="entry name" value="matE"/>
    <property type="match status" value="1"/>
</dbReference>
<sequence length="472" mass="50654">MSRRQRGLDNEILRLAIPSILANITVPLVGLVDMAIAGHLDTAGSLSAASLIGGIAVGSMLFDLLYWNFGFLRVGTGGLTAQAFGKGDMRESSEILARALYLSLACGVFLIAVQWLFVKTAFLVVDCSPEAEMLASRYFFIRIWAAPATLSLMAFKGWFIGMQDGVSPMMTDLTVNIMNVAASLLLARGAGGWPGIGFDGIAWGTVAAQYTGLACACLLLFLRYKDRIGGSCRVLKPVLLFRGTGRFFSMNLDLFIRSLCFIVVYIGFTVFAAGYGDVALASASVLMKLMMLFSYFTDGFAYAGEALTGKYIGKKDLGSLRGTVKRIFVWSMSIGALSMVAYAFGTVPMLHVMTSDPDVIEMASRYVPWIVLMPLAGCAAFTWDGIYIGAVAARPMRNSMLWATAVFFVCCYGFLVLSGNIHTAQADAALALHGLFFGYLAHLAARAAVLSAGYRKKILGIICCTGSSGSCK</sequence>
<protein>
    <submittedName>
        <fullName evidence="7">MATE family efflux transporter</fullName>
    </submittedName>
</protein>
<dbReference type="CDD" id="cd13136">
    <property type="entry name" value="MATE_DinF_like"/>
    <property type="match status" value="1"/>
</dbReference>
<keyword evidence="3 6" id="KW-0812">Transmembrane</keyword>
<feature type="transmembrane region" description="Helical" evidence="6">
    <location>
        <begin position="173"/>
        <end position="195"/>
    </location>
</feature>
<gene>
    <name evidence="7" type="ORF">IAB78_08285</name>
</gene>
<reference evidence="7" key="1">
    <citation type="submission" date="2020-10" db="EMBL/GenBank/DDBJ databases">
        <authorList>
            <person name="Gilroy R."/>
        </authorList>
    </citation>
    <scope>NUCLEOTIDE SEQUENCE</scope>
    <source>
        <strain evidence="7">B2-16538</strain>
    </source>
</reference>
<feature type="transmembrane region" description="Helical" evidence="6">
    <location>
        <begin position="366"/>
        <end position="388"/>
    </location>
</feature>
<evidence type="ECO:0000256" key="3">
    <source>
        <dbReference type="ARBA" id="ARBA00022692"/>
    </source>
</evidence>
<evidence type="ECO:0000313" key="8">
    <source>
        <dbReference type="Proteomes" id="UP000823750"/>
    </source>
</evidence>
<dbReference type="InterPro" id="IPR002528">
    <property type="entry name" value="MATE_fam"/>
</dbReference>
<comment type="subcellular location">
    <subcellularLocation>
        <location evidence="1">Membrane</location>
        <topology evidence="1">Multi-pass membrane protein</topology>
    </subcellularLocation>
</comment>
<evidence type="ECO:0000313" key="7">
    <source>
        <dbReference type="EMBL" id="MBO8486404.1"/>
    </source>
</evidence>
<keyword evidence="4 6" id="KW-1133">Transmembrane helix</keyword>
<feature type="transmembrane region" description="Helical" evidence="6">
    <location>
        <begin position="428"/>
        <end position="449"/>
    </location>
</feature>
<evidence type="ECO:0000256" key="5">
    <source>
        <dbReference type="ARBA" id="ARBA00023136"/>
    </source>
</evidence>
<comment type="similarity">
    <text evidence="2">Belongs to the multi antimicrobial extrusion (MATE) (TC 2.A.66.1) family.</text>
</comment>
<feature type="transmembrane region" description="Helical" evidence="6">
    <location>
        <begin position="201"/>
        <end position="222"/>
    </location>
</feature>
<feature type="transmembrane region" description="Helical" evidence="6">
    <location>
        <begin position="99"/>
        <end position="118"/>
    </location>
</feature>